<evidence type="ECO:0000256" key="2">
    <source>
        <dbReference type="SAM" id="MobiDB-lite"/>
    </source>
</evidence>
<feature type="region of interest" description="Disordered" evidence="2">
    <location>
        <begin position="451"/>
        <end position="470"/>
    </location>
</feature>
<dbReference type="EMBL" id="CP036262">
    <property type="protein sequence ID" value="QDS91532.1"/>
    <property type="molecule type" value="Genomic_DNA"/>
</dbReference>
<name>A0A517M9H4_9BACT</name>
<sequence>MYESIRALVVDDEVISRKAVMFALIQEDFCCDYALDGVDALNKLEESSYDLVVTDLCMPNKHGHALAVELLERTPCPVIVVHTVVDNPKITKDLIMRGVSDIVYKPTNYAAFAAKAKAMVRYRQDHPGVAGKGIDGASEGKTETDPEDPVLNAIPEGGIESSVTMADIESRIPLVSRILPVSKTAFEVYEMTRSNADAATLGSAIQHDAALAAEFLSIANSSFYNPSGKPMTDMEKAVVRIGQRRIGEMALAAATLSALTARKLPWMDMQVVWRQSIAAGAAIEHLVAQGKHSKVSENLVLTGIMHSLGRVVLGTLYPAHYQELIKRCSDGDLALTDQEATVFPETHAQIMSRLLTEWNVPAETSEPLQHVLTPYHLLSQLSNELRIRVELVKVAIFVGQLSTNAWHSWDLVEIPPTSVLERLGIADIGRVIERTQSDAKAIIDFKAENSGDKDTKKKPDLATDKPEPTAYYRNGSTSKYDFLQALISGMDLSLTDMPSDGKLTLPTVFINCIGAGRHTPIDPAFEADVEKVVITDGDLPPAFDSSLRTVRTPLTYGKMVKELSTTAK</sequence>
<dbReference type="InterPro" id="IPR052340">
    <property type="entry name" value="RNase_Y/CdgJ"/>
</dbReference>
<evidence type="ECO:0000256" key="1">
    <source>
        <dbReference type="PROSITE-ProRule" id="PRU00169"/>
    </source>
</evidence>
<dbReference type="KEGG" id="rml:FF011L_02620"/>
<dbReference type="Proteomes" id="UP000320672">
    <property type="component" value="Chromosome"/>
</dbReference>
<protein>
    <submittedName>
        <fullName evidence="5">Alkaline phosphatase synthesis transcriptional regulatory protein SphR</fullName>
    </submittedName>
</protein>
<dbReference type="CDD" id="cd00156">
    <property type="entry name" value="REC"/>
    <property type="match status" value="1"/>
</dbReference>
<evidence type="ECO:0000313" key="5">
    <source>
        <dbReference type="EMBL" id="QDS91532.1"/>
    </source>
</evidence>
<dbReference type="GO" id="GO:0000160">
    <property type="term" value="P:phosphorelay signal transduction system"/>
    <property type="evidence" value="ECO:0007669"/>
    <property type="project" value="InterPro"/>
</dbReference>
<dbReference type="Pfam" id="PF08668">
    <property type="entry name" value="HDOD"/>
    <property type="match status" value="1"/>
</dbReference>
<dbReference type="InterPro" id="IPR001789">
    <property type="entry name" value="Sig_transdc_resp-reg_receiver"/>
</dbReference>
<dbReference type="SUPFAM" id="SSF52172">
    <property type="entry name" value="CheY-like"/>
    <property type="match status" value="1"/>
</dbReference>
<evidence type="ECO:0000313" key="6">
    <source>
        <dbReference type="Proteomes" id="UP000320672"/>
    </source>
</evidence>
<dbReference type="PANTHER" id="PTHR33525">
    <property type="match status" value="1"/>
</dbReference>
<dbReference type="Pfam" id="PF00072">
    <property type="entry name" value="Response_reg"/>
    <property type="match status" value="1"/>
</dbReference>
<gene>
    <name evidence="5" type="primary">sphR</name>
    <name evidence="5" type="ORF">FF011L_02620</name>
</gene>
<dbReference type="PANTHER" id="PTHR33525:SF3">
    <property type="entry name" value="RIBONUCLEASE Y"/>
    <property type="match status" value="1"/>
</dbReference>
<dbReference type="PROSITE" id="PS50110">
    <property type="entry name" value="RESPONSE_REGULATORY"/>
    <property type="match status" value="1"/>
</dbReference>
<evidence type="ECO:0000259" key="4">
    <source>
        <dbReference type="PROSITE" id="PS51833"/>
    </source>
</evidence>
<keyword evidence="6" id="KW-1185">Reference proteome</keyword>
<dbReference type="PROSITE" id="PS51833">
    <property type="entry name" value="HDOD"/>
    <property type="match status" value="1"/>
</dbReference>
<dbReference type="InterPro" id="IPR011006">
    <property type="entry name" value="CheY-like_superfamily"/>
</dbReference>
<dbReference type="SMART" id="SM00448">
    <property type="entry name" value="REC"/>
    <property type="match status" value="1"/>
</dbReference>
<evidence type="ECO:0000259" key="3">
    <source>
        <dbReference type="PROSITE" id="PS50110"/>
    </source>
</evidence>
<reference evidence="5 6" key="1">
    <citation type="submission" date="2019-02" db="EMBL/GenBank/DDBJ databases">
        <title>Deep-cultivation of Planctomycetes and their phenomic and genomic characterization uncovers novel biology.</title>
        <authorList>
            <person name="Wiegand S."/>
            <person name="Jogler M."/>
            <person name="Boedeker C."/>
            <person name="Pinto D."/>
            <person name="Vollmers J."/>
            <person name="Rivas-Marin E."/>
            <person name="Kohn T."/>
            <person name="Peeters S.H."/>
            <person name="Heuer A."/>
            <person name="Rast P."/>
            <person name="Oberbeckmann S."/>
            <person name="Bunk B."/>
            <person name="Jeske O."/>
            <person name="Meyerdierks A."/>
            <person name="Storesund J.E."/>
            <person name="Kallscheuer N."/>
            <person name="Luecker S."/>
            <person name="Lage O.M."/>
            <person name="Pohl T."/>
            <person name="Merkel B.J."/>
            <person name="Hornburger P."/>
            <person name="Mueller R.-W."/>
            <person name="Bruemmer F."/>
            <person name="Labrenz M."/>
            <person name="Spormann A.M."/>
            <person name="Op den Camp H."/>
            <person name="Overmann J."/>
            <person name="Amann R."/>
            <person name="Jetten M.S.M."/>
            <person name="Mascher T."/>
            <person name="Medema M.H."/>
            <person name="Devos D.P."/>
            <person name="Kaster A.-K."/>
            <person name="Ovreas L."/>
            <person name="Rohde M."/>
            <person name="Galperin M.Y."/>
            <person name="Jogler C."/>
        </authorList>
    </citation>
    <scope>NUCLEOTIDE SEQUENCE [LARGE SCALE GENOMIC DNA]</scope>
    <source>
        <strain evidence="5 6">FF011L</strain>
    </source>
</reference>
<dbReference type="AlphaFoldDB" id="A0A517M9H4"/>
<feature type="domain" description="Response regulatory" evidence="3">
    <location>
        <begin position="6"/>
        <end position="120"/>
    </location>
</feature>
<dbReference type="InterPro" id="IPR013976">
    <property type="entry name" value="HDOD"/>
</dbReference>
<feature type="modified residue" description="4-aspartylphosphate" evidence="1">
    <location>
        <position position="55"/>
    </location>
</feature>
<dbReference type="OrthoDB" id="220475at2"/>
<dbReference type="SUPFAM" id="SSF109604">
    <property type="entry name" value="HD-domain/PDEase-like"/>
    <property type="match status" value="1"/>
</dbReference>
<organism evidence="5 6">
    <name type="scientific">Roseimaritima multifibrata</name>
    <dbReference type="NCBI Taxonomy" id="1930274"/>
    <lineage>
        <taxon>Bacteria</taxon>
        <taxon>Pseudomonadati</taxon>
        <taxon>Planctomycetota</taxon>
        <taxon>Planctomycetia</taxon>
        <taxon>Pirellulales</taxon>
        <taxon>Pirellulaceae</taxon>
        <taxon>Roseimaritima</taxon>
    </lineage>
</organism>
<feature type="compositionally biased region" description="Basic and acidic residues" evidence="2">
    <location>
        <begin position="451"/>
        <end position="467"/>
    </location>
</feature>
<proteinExistence type="predicted"/>
<dbReference type="Gene3D" id="1.10.3210.10">
    <property type="entry name" value="Hypothetical protein af1432"/>
    <property type="match status" value="1"/>
</dbReference>
<accession>A0A517M9H4</accession>
<dbReference type="Gene3D" id="3.40.50.2300">
    <property type="match status" value="1"/>
</dbReference>
<keyword evidence="1" id="KW-0597">Phosphoprotein</keyword>
<feature type="domain" description="HDOD" evidence="4">
    <location>
        <begin position="178"/>
        <end position="374"/>
    </location>
</feature>
<dbReference type="RefSeq" id="WP_145349582.1">
    <property type="nucleotide sequence ID" value="NZ_CP036262.1"/>
</dbReference>